<dbReference type="eggNOG" id="ENOG503229G">
    <property type="taxonomic scope" value="Bacteria"/>
</dbReference>
<evidence type="ECO:0000313" key="2">
    <source>
        <dbReference type="Proteomes" id="UP000092714"/>
    </source>
</evidence>
<dbReference type="EMBL" id="MAPZ01000035">
    <property type="protein sequence ID" value="OBY09350.1"/>
    <property type="molecule type" value="Genomic_DNA"/>
</dbReference>
<proteinExistence type="predicted"/>
<protein>
    <recommendedName>
        <fullName evidence="3">DUF4363 domain-containing protein</fullName>
    </recommendedName>
</protein>
<evidence type="ECO:0008006" key="3">
    <source>
        <dbReference type="Google" id="ProtNLM"/>
    </source>
</evidence>
<name>A0A174UFG2_9CLOT</name>
<evidence type="ECO:0000313" key="1">
    <source>
        <dbReference type="EMBL" id="OBY09350.1"/>
    </source>
</evidence>
<accession>A0A174UFG2</accession>
<dbReference type="AlphaFoldDB" id="A0A174UFG2"/>
<organism evidence="1 2">
    <name type="scientific">Clostridium paraputrificum</name>
    <dbReference type="NCBI Taxonomy" id="29363"/>
    <lineage>
        <taxon>Bacteria</taxon>
        <taxon>Bacillati</taxon>
        <taxon>Bacillota</taxon>
        <taxon>Clostridia</taxon>
        <taxon>Eubacteriales</taxon>
        <taxon>Clostridiaceae</taxon>
        <taxon>Clostridium</taxon>
    </lineage>
</organism>
<sequence>MRNTIISVIAFLGLFGFVFYANNSLNELCYDIIESNDEIRVCIENKDWDTAYLTALNVIEEIEESKKIAAVYVNHCEVDNILSEATRLCTYIKSQDITESLVSNEIVENLAENIIDINIPNIQNIF</sequence>
<comment type="caution">
    <text evidence="1">The sequence shown here is derived from an EMBL/GenBank/DDBJ whole genome shotgun (WGS) entry which is preliminary data.</text>
</comment>
<gene>
    <name evidence="1" type="ORF">CP373A1_16500</name>
</gene>
<dbReference type="GeneID" id="42777627"/>
<keyword evidence="2" id="KW-1185">Reference proteome</keyword>
<reference evidence="1 2" key="1">
    <citation type="submission" date="2016-06" db="EMBL/GenBank/DDBJ databases">
        <authorList>
            <person name="Kjaerup R.B."/>
            <person name="Dalgaard T.S."/>
            <person name="Juul-Madsen H.R."/>
        </authorList>
    </citation>
    <scope>NUCLEOTIDE SEQUENCE [LARGE SCALE GENOMIC DNA]</scope>
    <source>
        <strain evidence="1 2">373-A1</strain>
    </source>
</reference>
<dbReference type="InterPro" id="IPR025373">
    <property type="entry name" value="DUF4363"/>
</dbReference>
<dbReference type="Pfam" id="PF14276">
    <property type="entry name" value="DUF4363"/>
    <property type="match status" value="1"/>
</dbReference>
<dbReference type="Proteomes" id="UP000092714">
    <property type="component" value="Unassembled WGS sequence"/>
</dbReference>
<dbReference type="OrthoDB" id="3034917at2"/>
<dbReference type="RefSeq" id="WP_027099786.1">
    <property type="nucleotide sequence ID" value="NZ_CABHIH010000008.1"/>
</dbReference>